<accession>A0A0A8ZJN4</accession>
<reference evidence="1" key="2">
    <citation type="journal article" date="2015" name="Data Brief">
        <title>Shoot transcriptome of the giant reed, Arundo donax.</title>
        <authorList>
            <person name="Barrero R.A."/>
            <person name="Guerrero F.D."/>
            <person name="Moolhuijzen P."/>
            <person name="Goolsby J.A."/>
            <person name="Tidwell J."/>
            <person name="Bellgard S.E."/>
            <person name="Bellgard M.I."/>
        </authorList>
    </citation>
    <scope>NUCLEOTIDE SEQUENCE</scope>
    <source>
        <tissue evidence="1">Shoot tissue taken approximately 20 cm above the soil surface</tissue>
    </source>
</reference>
<organism evidence="1">
    <name type="scientific">Arundo donax</name>
    <name type="common">Giant reed</name>
    <name type="synonym">Donax arundinaceus</name>
    <dbReference type="NCBI Taxonomy" id="35708"/>
    <lineage>
        <taxon>Eukaryota</taxon>
        <taxon>Viridiplantae</taxon>
        <taxon>Streptophyta</taxon>
        <taxon>Embryophyta</taxon>
        <taxon>Tracheophyta</taxon>
        <taxon>Spermatophyta</taxon>
        <taxon>Magnoliopsida</taxon>
        <taxon>Liliopsida</taxon>
        <taxon>Poales</taxon>
        <taxon>Poaceae</taxon>
        <taxon>PACMAD clade</taxon>
        <taxon>Arundinoideae</taxon>
        <taxon>Arundineae</taxon>
        <taxon>Arundo</taxon>
    </lineage>
</organism>
<dbReference type="EMBL" id="GBRH01259987">
    <property type="protein sequence ID" value="JAD37908.1"/>
    <property type="molecule type" value="Transcribed_RNA"/>
</dbReference>
<dbReference type="AlphaFoldDB" id="A0A0A8ZJN4"/>
<protein>
    <submittedName>
        <fullName evidence="1">Uncharacterized protein</fullName>
    </submittedName>
</protein>
<name>A0A0A8ZJN4_ARUDO</name>
<evidence type="ECO:0000313" key="1">
    <source>
        <dbReference type="EMBL" id="JAD37908.1"/>
    </source>
</evidence>
<reference evidence="1" key="1">
    <citation type="submission" date="2014-09" db="EMBL/GenBank/DDBJ databases">
        <authorList>
            <person name="Magalhaes I.L.F."/>
            <person name="Oliveira U."/>
            <person name="Santos F.R."/>
            <person name="Vidigal T.H.D.A."/>
            <person name="Brescovit A.D."/>
            <person name="Santos A.J."/>
        </authorList>
    </citation>
    <scope>NUCLEOTIDE SEQUENCE</scope>
    <source>
        <tissue evidence="1">Shoot tissue taken approximately 20 cm above the soil surface</tissue>
    </source>
</reference>
<sequence>MATSLNGFPWKANIQTQFAINNGYMRNRRTTHLTPGQPHTIRSVEHRQSRTLAFTHAHTLTLKSIS</sequence>
<proteinExistence type="predicted"/>